<sequence>MSKYYNSEETKNKEIDIYSANIVAENQETFQNNFLTAYVDRPDLTATEKVCIGNYQDKHSWNEQKGNWSFDLPEIWRSKPWCFAINNCCRHLEF</sequence>
<gene>
    <name evidence="1" type="ORF">MmiHf6_17130</name>
</gene>
<organism evidence="1 2">
    <name type="scientific">Methanimicrococcus hongohii</name>
    <dbReference type="NCBI Taxonomy" id="3028295"/>
    <lineage>
        <taxon>Archaea</taxon>
        <taxon>Methanobacteriati</taxon>
        <taxon>Methanobacteriota</taxon>
        <taxon>Stenosarchaea group</taxon>
        <taxon>Methanomicrobia</taxon>
        <taxon>Methanosarcinales</taxon>
        <taxon>Methanosarcinaceae</taxon>
        <taxon>Methanimicrococcus</taxon>
    </lineage>
</organism>
<dbReference type="KEGG" id="mehf:MmiHf6_17130"/>
<proteinExistence type="predicted"/>
<dbReference type="RefSeq" id="WP_316557563.1">
    <property type="nucleotide sequence ID" value="NZ_CP131059.1"/>
</dbReference>
<protein>
    <submittedName>
        <fullName evidence="1">Uncharacterized protein</fullName>
    </submittedName>
</protein>
<name>A0AA96ZV25_9EURY</name>
<dbReference type="AlphaFoldDB" id="A0AA96ZV25"/>
<dbReference type="GeneID" id="85196327"/>
<reference evidence="1 2" key="1">
    <citation type="submission" date="2023-07" db="EMBL/GenBank/DDBJ databases">
        <title>Closed genoem sequence of Methanomicrococcus sp. Hf6.</title>
        <authorList>
            <person name="Poehlein A."/>
            <person name="Protasov E."/>
            <person name="Platt K."/>
            <person name="Reeh H."/>
            <person name="Daniel R."/>
            <person name="Brune A."/>
        </authorList>
    </citation>
    <scope>NUCLEOTIDE SEQUENCE [LARGE SCALE GENOMIC DNA]</scope>
    <source>
        <strain evidence="1 2">Hf6</strain>
    </source>
</reference>
<keyword evidence="2" id="KW-1185">Reference proteome</keyword>
<dbReference type="EMBL" id="CP131059">
    <property type="protein sequence ID" value="WNY24382.1"/>
    <property type="molecule type" value="Genomic_DNA"/>
</dbReference>
<dbReference type="Proteomes" id="UP001302978">
    <property type="component" value="Chromosome"/>
</dbReference>
<evidence type="ECO:0000313" key="1">
    <source>
        <dbReference type="EMBL" id="WNY24382.1"/>
    </source>
</evidence>
<evidence type="ECO:0000313" key="2">
    <source>
        <dbReference type="Proteomes" id="UP001302978"/>
    </source>
</evidence>
<accession>A0AA96ZV25</accession>